<evidence type="ECO:0000313" key="1">
    <source>
        <dbReference type="EMBL" id="CAB4129297.1"/>
    </source>
</evidence>
<accession>A0A6J5L8G4</accession>
<proteinExistence type="predicted"/>
<reference evidence="1" key="1">
    <citation type="submission" date="2020-04" db="EMBL/GenBank/DDBJ databases">
        <authorList>
            <person name="Chiriac C."/>
            <person name="Salcher M."/>
            <person name="Ghai R."/>
            <person name="Kavagutti S V."/>
        </authorList>
    </citation>
    <scope>NUCLEOTIDE SEQUENCE</scope>
</reference>
<sequence length="70" mass="8501">MIEVTLNSTTVTETLEIVQSLRERLTIHEDFRYKFIQGGYNWEQSEEIDHKTIFYFTDEATAMWFRLTYL</sequence>
<organism evidence="1">
    <name type="scientific">uncultured Caudovirales phage</name>
    <dbReference type="NCBI Taxonomy" id="2100421"/>
    <lineage>
        <taxon>Viruses</taxon>
        <taxon>Duplodnaviria</taxon>
        <taxon>Heunggongvirae</taxon>
        <taxon>Uroviricota</taxon>
        <taxon>Caudoviricetes</taxon>
        <taxon>Peduoviridae</taxon>
        <taxon>Maltschvirus</taxon>
        <taxon>Maltschvirus maltsch</taxon>
    </lineage>
</organism>
<name>A0A6J5L8G4_9CAUD</name>
<protein>
    <submittedName>
        <fullName evidence="1">Uncharacterized protein</fullName>
    </submittedName>
</protein>
<gene>
    <name evidence="1" type="ORF">UFOVP112_395</name>
</gene>
<dbReference type="EMBL" id="LR796233">
    <property type="protein sequence ID" value="CAB4129297.1"/>
    <property type="molecule type" value="Genomic_DNA"/>
</dbReference>